<evidence type="ECO:0000313" key="5">
    <source>
        <dbReference type="EMBL" id="QEG34678.1"/>
    </source>
</evidence>
<name>A0A5B9Q6N5_9BACT</name>
<dbReference type="OrthoDB" id="9808814at2"/>
<dbReference type="SMART" id="SM00822">
    <property type="entry name" value="PKS_KR"/>
    <property type="match status" value="1"/>
</dbReference>
<protein>
    <submittedName>
        <fullName evidence="5">3-oxoacyl-[acyl-carrier-protein] reductase FabG</fullName>
        <ecNumber evidence="5">1.1.1.100</ecNumber>
    </submittedName>
</protein>
<dbReference type="AlphaFoldDB" id="A0A5B9Q6N5"/>
<dbReference type="PANTHER" id="PTHR44196">
    <property type="entry name" value="DEHYDROGENASE/REDUCTASE SDR FAMILY MEMBER 7B"/>
    <property type="match status" value="1"/>
</dbReference>
<keyword evidence="6" id="KW-1185">Reference proteome</keyword>
<evidence type="ECO:0000256" key="1">
    <source>
        <dbReference type="ARBA" id="ARBA00006484"/>
    </source>
</evidence>
<reference evidence="5 6" key="1">
    <citation type="submission" date="2019-08" db="EMBL/GenBank/DDBJ databases">
        <title>Deep-cultivation of Planctomycetes and their phenomic and genomic characterization uncovers novel biology.</title>
        <authorList>
            <person name="Wiegand S."/>
            <person name="Jogler M."/>
            <person name="Boedeker C."/>
            <person name="Pinto D."/>
            <person name="Vollmers J."/>
            <person name="Rivas-Marin E."/>
            <person name="Kohn T."/>
            <person name="Peeters S.H."/>
            <person name="Heuer A."/>
            <person name="Rast P."/>
            <person name="Oberbeckmann S."/>
            <person name="Bunk B."/>
            <person name="Jeske O."/>
            <person name="Meyerdierks A."/>
            <person name="Storesund J.E."/>
            <person name="Kallscheuer N."/>
            <person name="Luecker S."/>
            <person name="Lage O.M."/>
            <person name="Pohl T."/>
            <person name="Merkel B.J."/>
            <person name="Hornburger P."/>
            <person name="Mueller R.-W."/>
            <person name="Bruemmer F."/>
            <person name="Labrenz M."/>
            <person name="Spormann A.M."/>
            <person name="Op den Camp H."/>
            <person name="Overmann J."/>
            <person name="Amann R."/>
            <person name="Jetten M.S.M."/>
            <person name="Mascher T."/>
            <person name="Medema M.H."/>
            <person name="Devos D.P."/>
            <person name="Kaster A.-K."/>
            <person name="Ovreas L."/>
            <person name="Rohde M."/>
            <person name="Galperin M.Y."/>
            <person name="Jogler C."/>
        </authorList>
    </citation>
    <scope>NUCLEOTIDE SEQUENCE [LARGE SCALE GENOMIC DNA]</scope>
    <source>
        <strain evidence="5 6">Pr1d</strain>
    </source>
</reference>
<dbReference type="EC" id="1.1.1.100" evidence="5"/>
<evidence type="ECO:0000259" key="4">
    <source>
        <dbReference type="SMART" id="SM00822"/>
    </source>
</evidence>
<dbReference type="InterPro" id="IPR036291">
    <property type="entry name" value="NAD(P)-bd_dom_sf"/>
</dbReference>
<dbReference type="Proteomes" id="UP000323917">
    <property type="component" value="Chromosome"/>
</dbReference>
<keyword evidence="2 5" id="KW-0560">Oxidoreductase</keyword>
<evidence type="ECO:0000313" key="6">
    <source>
        <dbReference type="Proteomes" id="UP000323917"/>
    </source>
</evidence>
<feature type="domain" description="Ketoreductase" evidence="4">
    <location>
        <begin position="9"/>
        <end position="193"/>
    </location>
</feature>
<dbReference type="Gene3D" id="3.40.50.720">
    <property type="entry name" value="NAD(P)-binding Rossmann-like Domain"/>
    <property type="match status" value="1"/>
</dbReference>
<proteinExistence type="inferred from homology"/>
<dbReference type="SUPFAM" id="SSF51735">
    <property type="entry name" value="NAD(P)-binding Rossmann-fold domains"/>
    <property type="match status" value="1"/>
</dbReference>
<accession>A0A5B9Q6N5</accession>
<evidence type="ECO:0000256" key="3">
    <source>
        <dbReference type="RuleBase" id="RU000363"/>
    </source>
</evidence>
<dbReference type="InterPro" id="IPR057326">
    <property type="entry name" value="KR_dom"/>
</dbReference>
<dbReference type="GO" id="GO:0004316">
    <property type="term" value="F:3-oxoacyl-[acyl-carrier-protein] reductase (NADPH) activity"/>
    <property type="evidence" value="ECO:0007669"/>
    <property type="project" value="UniProtKB-EC"/>
</dbReference>
<sequence length="262" mass="29504">MAQRVLENRRILLTGASRGIGRELALELARQHTRLLIVARSEQDLSELVTELVSLGAASAESLAGDVTDPEFRASIIEHIGREWRELDMLINNAGVSAHGRFARHDEQVLRQIMEVNFFSATELTRLALPLLANGQDPLIVNVCSILGHRGMPHNSEYSASKFALRGWSEAIRTELHSRGIEVLVVSPGTTDTEFFDHLLTKTDSLPWGKQKGISPEAVARQVRRAMQLRRSEIYPNWRGRLLVAVNRWMPKLVDRVMNRFG</sequence>
<dbReference type="GO" id="GO:0016020">
    <property type="term" value="C:membrane"/>
    <property type="evidence" value="ECO:0007669"/>
    <property type="project" value="TreeGrafter"/>
</dbReference>
<dbReference type="InterPro" id="IPR020904">
    <property type="entry name" value="Sc_DH/Rdtase_CS"/>
</dbReference>
<evidence type="ECO:0000256" key="2">
    <source>
        <dbReference type="ARBA" id="ARBA00023002"/>
    </source>
</evidence>
<gene>
    <name evidence="5" type="primary">fabG_4</name>
    <name evidence="5" type="ORF">Pr1d_19600</name>
</gene>
<dbReference type="PRINTS" id="PR00081">
    <property type="entry name" value="GDHRDH"/>
</dbReference>
<comment type="similarity">
    <text evidence="1 3">Belongs to the short-chain dehydrogenases/reductases (SDR) family.</text>
</comment>
<dbReference type="RefSeq" id="WP_148073294.1">
    <property type="nucleotide sequence ID" value="NZ_CP042913.1"/>
</dbReference>
<dbReference type="Pfam" id="PF00106">
    <property type="entry name" value="adh_short"/>
    <property type="match status" value="1"/>
</dbReference>
<dbReference type="InterPro" id="IPR002347">
    <property type="entry name" value="SDR_fam"/>
</dbReference>
<dbReference type="PANTHER" id="PTHR44196:SF1">
    <property type="entry name" value="DEHYDROGENASE_REDUCTASE SDR FAMILY MEMBER 7B"/>
    <property type="match status" value="1"/>
</dbReference>
<dbReference type="KEGG" id="bgok:Pr1d_19600"/>
<organism evidence="5 6">
    <name type="scientific">Bythopirellula goksoeyrii</name>
    <dbReference type="NCBI Taxonomy" id="1400387"/>
    <lineage>
        <taxon>Bacteria</taxon>
        <taxon>Pseudomonadati</taxon>
        <taxon>Planctomycetota</taxon>
        <taxon>Planctomycetia</taxon>
        <taxon>Pirellulales</taxon>
        <taxon>Lacipirellulaceae</taxon>
        <taxon>Bythopirellula</taxon>
    </lineage>
</organism>
<dbReference type="PRINTS" id="PR00080">
    <property type="entry name" value="SDRFAMILY"/>
</dbReference>
<dbReference type="PROSITE" id="PS00061">
    <property type="entry name" value="ADH_SHORT"/>
    <property type="match status" value="1"/>
</dbReference>
<dbReference type="EMBL" id="CP042913">
    <property type="protein sequence ID" value="QEG34678.1"/>
    <property type="molecule type" value="Genomic_DNA"/>
</dbReference>